<keyword evidence="1" id="KW-0472">Membrane</keyword>
<dbReference type="EMBL" id="QXIY01000046">
    <property type="protein sequence ID" value="RIE15769.1"/>
    <property type="molecule type" value="Genomic_DNA"/>
</dbReference>
<keyword evidence="1" id="KW-0812">Transmembrane</keyword>
<gene>
    <name evidence="2" type="ORF">SMC1_09580</name>
</gene>
<keyword evidence="1" id="KW-1133">Transmembrane helix</keyword>
<name>A0A398DP83_9BACT</name>
<comment type="caution">
    <text evidence="2">The sequence shown here is derived from an EMBL/GenBank/DDBJ whole genome shotgun (WGS) entry which is preliminary data.</text>
</comment>
<feature type="transmembrane region" description="Helical" evidence="1">
    <location>
        <begin position="693"/>
        <end position="713"/>
    </location>
</feature>
<dbReference type="AlphaFoldDB" id="A0A398DP83"/>
<dbReference type="Proteomes" id="UP000266113">
    <property type="component" value="Unassembled WGS sequence"/>
</dbReference>
<dbReference type="OrthoDB" id="1738992at2"/>
<organism evidence="2 3">
    <name type="scientific">Candidatus Cryosericum septentrionale</name>
    <dbReference type="NCBI Taxonomy" id="2290913"/>
    <lineage>
        <taxon>Bacteria</taxon>
        <taxon>Pseudomonadati</taxon>
        <taxon>Caldisericota/Cryosericota group</taxon>
        <taxon>Candidatus Cryosericota</taxon>
        <taxon>Candidatus Cryosericia</taxon>
        <taxon>Candidatus Cryosericales</taxon>
        <taxon>Candidatus Cryosericaceae</taxon>
        <taxon>Candidatus Cryosericum</taxon>
    </lineage>
</organism>
<keyword evidence="3" id="KW-1185">Reference proteome</keyword>
<evidence type="ECO:0000313" key="2">
    <source>
        <dbReference type="EMBL" id="RIE15769.1"/>
    </source>
</evidence>
<evidence type="ECO:0000313" key="3">
    <source>
        <dbReference type="Proteomes" id="UP000266113"/>
    </source>
</evidence>
<accession>A0A398DP83</accession>
<protein>
    <submittedName>
        <fullName evidence="2">Uncharacterized protein</fullName>
    </submittedName>
</protein>
<sequence length="727" mass="80264">MRKNRLVLSVLIISVLLCTGIPAVAIADSGPIYFSAGMLVPTTSSDIRMTREVLTIDYTNQIDPIANHRAGTVGVHARFWFRNEGKAVVQKMGFPLGREHLSGFGFWDYGFKVTMDGTAVTTSPFDNEQPTGSSELTYDQWNTFEIPFAAGQTRIIDATYTILPRNGYFLYVLQTGRLWKGGIGDLTIDVNFGREPVFPDLLSVQPAGYHTQGNHILWHFTNYEPEQDIEIESMYPGFWKSVHPLEDAAERTGAEADWYRYAMALLPDDTVGKYPGDMMESTGPLPSLGFVRGLQSSAYADYVQRTLLTALNHCAHGSAKARLLRVAYDIRFSYYRVTGDFLNGVDRWETGLSMRAHDIYQELLTAGLSTTKPSVEEKRLLPWLTVNMAGESMSGGYSLSAIHELDQSQVYAKQAGVLESDAYQALLKTVLARISPWVNPRLLVGVSIVPRIEIQQQKMDTIVGGPAWRARIILHQTLPPSEVLVVYSNTVSSQPNWKTPPEIDNMTGLVKDNNNGLIQCGFSDKDPNDYLVVLTLSEVRTAEEFQKILKAAVDNCVGILAPTKMSSMEFNYPYDAILSSSMQSGTTTWLQAIGPTISFDADRGATVTLNPDVPMANALCDKVETELKKIVATYGTLSWIKDSEIDKTLQHNLDLVQQTRGKTPSVTMVTYAADGTVAKAVTTEHAGETRRSIWVVLSGIAGLVAGLILGLFVESHRRKSATPSTIQ</sequence>
<reference evidence="2 3" key="1">
    <citation type="submission" date="2018-09" db="EMBL/GenBank/DDBJ databases">
        <title>Discovery and Ecogenomic Context for Candidatus Cryosericales, a Global Caldiserica Order Active in Thawing Permafrost.</title>
        <authorList>
            <person name="Martinez M.A."/>
            <person name="Woodcroft B.J."/>
            <person name="Ignacio Espinoza J.C."/>
            <person name="Zayed A."/>
            <person name="Singleton C.M."/>
            <person name="Boyd J."/>
            <person name="Li Y.-F."/>
            <person name="Purvine S."/>
            <person name="Maughan H."/>
            <person name="Hodgkins S.B."/>
            <person name="Anderson D."/>
            <person name="Sederholm M."/>
            <person name="Temperton B."/>
            <person name="Saleska S.R."/>
            <person name="Tyson G.W."/>
            <person name="Rich V.I."/>
        </authorList>
    </citation>
    <scope>NUCLEOTIDE SEQUENCE [LARGE SCALE GENOMIC DNA]</scope>
    <source>
        <strain evidence="2 3">SMC1</strain>
    </source>
</reference>
<dbReference type="Gene3D" id="2.60.40.3680">
    <property type="match status" value="1"/>
</dbReference>
<evidence type="ECO:0000256" key="1">
    <source>
        <dbReference type="SAM" id="Phobius"/>
    </source>
</evidence>
<proteinExistence type="predicted"/>
<dbReference type="RefSeq" id="WP_119086547.1">
    <property type="nucleotide sequence ID" value="NZ_QXIY01000046.1"/>
</dbReference>